<protein>
    <submittedName>
        <fullName evidence="2">Uncharacterized protein</fullName>
    </submittedName>
</protein>
<dbReference type="Proteomes" id="UP000034841">
    <property type="component" value="Unassembled WGS sequence"/>
</dbReference>
<feature type="region of interest" description="Disordered" evidence="1">
    <location>
        <begin position="97"/>
        <end position="117"/>
    </location>
</feature>
<organism evidence="2 3">
    <name type="scientific">Ceratocystis fimbriata f. sp. platani</name>
    <dbReference type="NCBI Taxonomy" id="88771"/>
    <lineage>
        <taxon>Eukaryota</taxon>
        <taxon>Fungi</taxon>
        <taxon>Dikarya</taxon>
        <taxon>Ascomycota</taxon>
        <taxon>Pezizomycotina</taxon>
        <taxon>Sordariomycetes</taxon>
        <taxon>Hypocreomycetidae</taxon>
        <taxon>Microascales</taxon>
        <taxon>Ceratocystidaceae</taxon>
        <taxon>Ceratocystis</taxon>
    </lineage>
</organism>
<keyword evidence="3" id="KW-1185">Reference proteome</keyword>
<reference evidence="2 3" key="1">
    <citation type="submission" date="2015-04" db="EMBL/GenBank/DDBJ databases">
        <title>Genome sequence of Ceratocystis platani, a major pathogen of plane trees.</title>
        <authorList>
            <person name="Belbahri L."/>
        </authorList>
    </citation>
    <scope>NUCLEOTIDE SEQUENCE [LARGE SCALE GENOMIC DNA]</scope>
    <source>
        <strain evidence="2 3">CFO</strain>
    </source>
</reference>
<gene>
    <name evidence="2" type="ORF">CFO_g5278</name>
</gene>
<sequence>MQNPKLSQLGFDIVNNIFHFPNWFTCVRQQEHLADGEELHIQCLVQGDMAKTHWDYNTLIGSELDKSAKEARLVTLDLTVRVKISIKLCLDNIHQLGKSNTSESNTLAEEDDAGQDS</sequence>
<evidence type="ECO:0000313" key="3">
    <source>
        <dbReference type="Proteomes" id="UP000034841"/>
    </source>
</evidence>
<feature type="compositionally biased region" description="Polar residues" evidence="1">
    <location>
        <begin position="97"/>
        <end position="107"/>
    </location>
</feature>
<dbReference type="EMBL" id="LBBL01000439">
    <property type="protein sequence ID" value="KKF92368.1"/>
    <property type="molecule type" value="Genomic_DNA"/>
</dbReference>
<accession>A0A0F8BJC5</accession>
<evidence type="ECO:0000256" key="1">
    <source>
        <dbReference type="SAM" id="MobiDB-lite"/>
    </source>
</evidence>
<evidence type="ECO:0000313" key="2">
    <source>
        <dbReference type="EMBL" id="KKF92368.1"/>
    </source>
</evidence>
<dbReference type="AlphaFoldDB" id="A0A0F8BJC5"/>
<feature type="compositionally biased region" description="Acidic residues" evidence="1">
    <location>
        <begin position="108"/>
        <end position="117"/>
    </location>
</feature>
<name>A0A0F8BJC5_CERFI</name>
<comment type="caution">
    <text evidence="2">The sequence shown here is derived from an EMBL/GenBank/DDBJ whole genome shotgun (WGS) entry which is preliminary data.</text>
</comment>
<proteinExistence type="predicted"/>